<feature type="region of interest" description="Disordered" evidence="2">
    <location>
        <begin position="275"/>
        <end position="362"/>
    </location>
</feature>
<protein>
    <submittedName>
        <fullName evidence="4">Proline and serine-rich protein 2</fullName>
    </submittedName>
</protein>
<dbReference type="PANTHER" id="PTHR16095">
    <property type="entry name" value="TRANSMEMBRANE PROTEIN 143 FAMILY MEMBER"/>
    <property type="match status" value="1"/>
</dbReference>
<keyword evidence="3" id="KW-1185">Reference proteome</keyword>
<dbReference type="KEGG" id="ipu:108275047"/>
<reference evidence="4" key="2">
    <citation type="submission" date="2025-08" db="UniProtKB">
        <authorList>
            <consortium name="RefSeq"/>
        </authorList>
    </citation>
    <scope>IDENTIFICATION</scope>
    <source>
        <tissue evidence="4">Blood</tissue>
    </source>
</reference>
<evidence type="ECO:0000256" key="2">
    <source>
        <dbReference type="SAM" id="MobiDB-lite"/>
    </source>
</evidence>
<dbReference type="Pfam" id="PF15385">
    <property type="entry name" value="SARG"/>
    <property type="match status" value="1"/>
</dbReference>
<gene>
    <name evidence="4" type="primary">LOC108275047</name>
</gene>
<feature type="compositionally biased region" description="Low complexity" evidence="2">
    <location>
        <begin position="284"/>
        <end position="340"/>
    </location>
</feature>
<organism evidence="3 4">
    <name type="scientific">Ictalurus punctatus</name>
    <name type="common">Channel catfish</name>
    <name type="synonym">Silurus punctatus</name>
    <dbReference type="NCBI Taxonomy" id="7998"/>
    <lineage>
        <taxon>Eukaryota</taxon>
        <taxon>Metazoa</taxon>
        <taxon>Chordata</taxon>
        <taxon>Craniata</taxon>
        <taxon>Vertebrata</taxon>
        <taxon>Euteleostomi</taxon>
        <taxon>Actinopterygii</taxon>
        <taxon>Neopterygii</taxon>
        <taxon>Teleostei</taxon>
        <taxon>Ostariophysi</taxon>
        <taxon>Siluriformes</taxon>
        <taxon>Ictaluridae</taxon>
        <taxon>Ictalurus</taxon>
    </lineage>
</organism>
<evidence type="ECO:0000313" key="4">
    <source>
        <dbReference type="RefSeq" id="XP_017341090.2"/>
    </source>
</evidence>
<dbReference type="RefSeq" id="XP_017341090.2">
    <property type="nucleotide sequence ID" value="XM_017485601.3"/>
</dbReference>
<sequence length="585" mass="62992">MDVNVHGNPRLHYRLNSYQQTNDDGLQFLSVEEKECILFFEETIDSLEDGLDDSKALTSRRSTPAEILRASSNSALSSARAAKVSPGLMEHDIIDLVHSPTNLTVSDFPNIDLIPEPHYETMPQKESVVPSSTRSSDAHEENNHQPPPGSVPTPVVIASKISEHQGAGGITPSKLLGHRRSLESKRNPPMPTRIPQLPHNISMTQGNQELSHQSLATAAVNIQERRSQMLANVPAGNHPLEGGEPACVRNVPIRSVSFKDIAPDKSRMEALSKLGLTGGKTPHSTASMVTKVSSSTTSPYSSSYKVSSSASPPVSSSNKLSVSTPAHMTNMNSSKNSSTSGAQSIYSSGYQTKPKSEPSSSNFNYYKGKTAAVSPIAKNTAATFNQERRSSIPPTSAEVKQPDFNSYGGKTIVLNTMIGVKEESVPSPNTPEPAETQFNSYGGRSRVINSVVNTDVPNGVNSAHSHTPTSTVTPTAHHGDPTRSRYPSEQNTYDAKPKAALQPDPVYQPIVRTRPATLPPPTTSKPQSPFGSHRPRPDPVPPEILSKPAPSFRTQGVTVQFSGRGTTGESRRDALRRLGLLRNTS</sequence>
<feature type="region of interest" description="Disordered" evidence="2">
    <location>
        <begin position="384"/>
        <end position="404"/>
    </location>
</feature>
<evidence type="ECO:0000256" key="1">
    <source>
        <dbReference type="ARBA" id="ARBA00022553"/>
    </source>
</evidence>
<evidence type="ECO:0000313" key="3">
    <source>
        <dbReference type="Proteomes" id="UP000221080"/>
    </source>
</evidence>
<feature type="compositionally biased region" description="Polar residues" evidence="2">
    <location>
        <begin position="341"/>
        <end position="362"/>
    </location>
</feature>
<feature type="compositionally biased region" description="Low complexity" evidence="2">
    <location>
        <begin position="462"/>
        <end position="476"/>
    </location>
</feature>
<accession>A0A2D0SFR3</accession>
<dbReference type="AlphaFoldDB" id="A0A2D0SFR3"/>
<keyword evidence="1" id="KW-0597">Phosphoprotein</keyword>
<proteinExistence type="predicted"/>
<dbReference type="GeneID" id="108275047"/>
<dbReference type="PANTHER" id="PTHR16095:SF9">
    <property type="entry name" value="PROLINE AND SERINE-RICH PROTEIN 2"/>
    <property type="match status" value="1"/>
</dbReference>
<feature type="region of interest" description="Disordered" evidence="2">
    <location>
        <begin position="457"/>
        <end position="555"/>
    </location>
</feature>
<name>A0A2D0SFR3_ICTPU</name>
<reference evidence="3" key="1">
    <citation type="journal article" date="2016" name="Nat. Commun.">
        <title>The channel catfish genome sequence provides insights into the evolution of scale formation in teleosts.</title>
        <authorList>
            <person name="Liu Z."/>
            <person name="Liu S."/>
            <person name="Yao J."/>
            <person name="Bao L."/>
            <person name="Zhang J."/>
            <person name="Li Y."/>
            <person name="Jiang C."/>
            <person name="Sun L."/>
            <person name="Wang R."/>
            <person name="Zhang Y."/>
            <person name="Zhou T."/>
            <person name="Zeng Q."/>
            <person name="Fu Q."/>
            <person name="Gao S."/>
            <person name="Li N."/>
            <person name="Koren S."/>
            <person name="Jiang Y."/>
            <person name="Zimin A."/>
            <person name="Xu P."/>
            <person name="Phillippy A.M."/>
            <person name="Geng X."/>
            <person name="Song L."/>
            <person name="Sun F."/>
            <person name="Li C."/>
            <person name="Wang X."/>
            <person name="Chen A."/>
            <person name="Jin Y."/>
            <person name="Yuan Z."/>
            <person name="Yang Y."/>
            <person name="Tan S."/>
            <person name="Peatman E."/>
            <person name="Lu J."/>
            <person name="Qin Z."/>
            <person name="Dunham R."/>
            <person name="Li Z."/>
            <person name="Sonstegard T."/>
            <person name="Feng J."/>
            <person name="Danzmann R.G."/>
            <person name="Schroeder S."/>
            <person name="Scheffler B."/>
            <person name="Duke M.V."/>
            <person name="Ballard L."/>
            <person name="Kucuktas H."/>
            <person name="Kaltenboeck L."/>
            <person name="Liu H."/>
            <person name="Armbruster J."/>
            <person name="Xie Y."/>
            <person name="Kirby M.L."/>
            <person name="Tian Y."/>
            <person name="Flanagan M.E."/>
            <person name="Mu W."/>
            <person name="Waldbieser G.C."/>
        </authorList>
    </citation>
    <scope>NUCLEOTIDE SEQUENCE [LARGE SCALE GENOMIC DNA]</scope>
    <source>
        <strain evidence="3">SDA103</strain>
    </source>
</reference>
<feature type="region of interest" description="Disordered" evidence="2">
    <location>
        <begin position="119"/>
        <end position="153"/>
    </location>
</feature>
<dbReference type="OrthoDB" id="8725016at2759"/>
<dbReference type="STRING" id="7998.ENSIPUP00000022873"/>
<dbReference type="Proteomes" id="UP000221080">
    <property type="component" value="Chromosome 14"/>
</dbReference>